<gene>
    <name evidence="4" type="ORF">DKT77_01290</name>
</gene>
<dbReference type="Proteomes" id="UP000245680">
    <property type="component" value="Unassembled WGS sequence"/>
</dbReference>
<dbReference type="GO" id="GO:0030968">
    <property type="term" value="P:endoplasmic reticulum unfolded protein response"/>
    <property type="evidence" value="ECO:0007669"/>
    <property type="project" value="TreeGrafter"/>
</dbReference>
<dbReference type="AlphaFoldDB" id="A0A2V2LN41"/>
<dbReference type="SMART" id="SM00028">
    <property type="entry name" value="TPR"/>
    <property type="match status" value="8"/>
</dbReference>
<accession>A0A2V2LN41</accession>
<dbReference type="SUPFAM" id="SSF48452">
    <property type="entry name" value="TPR-like"/>
    <property type="match status" value="2"/>
</dbReference>
<evidence type="ECO:0000256" key="2">
    <source>
        <dbReference type="ARBA" id="ARBA00022803"/>
    </source>
</evidence>
<dbReference type="PANTHER" id="PTHR44227:SF3">
    <property type="entry name" value="PROTEIN O-MANNOSYL-TRANSFERASE TMTC4"/>
    <property type="match status" value="1"/>
</dbReference>
<dbReference type="OrthoDB" id="7877418at2"/>
<evidence type="ECO:0000313" key="4">
    <source>
        <dbReference type="EMBL" id="PWR04626.1"/>
    </source>
</evidence>
<feature type="repeat" description="TPR" evidence="3">
    <location>
        <begin position="200"/>
        <end position="233"/>
    </location>
</feature>
<comment type="caution">
    <text evidence="4">The sequence shown here is derived from an EMBL/GenBank/DDBJ whole genome shotgun (WGS) entry which is preliminary data.</text>
</comment>
<dbReference type="InterPro" id="IPR019734">
    <property type="entry name" value="TPR_rpt"/>
</dbReference>
<organism evidence="4 5">
    <name type="scientific">Meridianimarinicoccus roseus</name>
    <dbReference type="NCBI Taxonomy" id="2072018"/>
    <lineage>
        <taxon>Bacteria</taxon>
        <taxon>Pseudomonadati</taxon>
        <taxon>Pseudomonadota</taxon>
        <taxon>Alphaproteobacteria</taxon>
        <taxon>Rhodobacterales</taxon>
        <taxon>Paracoccaceae</taxon>
        <taxon>Meridianimarinicoccus</taxon>
    </lineage>
</organism>
<evidence type="ECO:0000313" key="5">
    <source>
        <dbReference type="Proteomes" id="UP000245680"/>
    </source>
</evidence>
<protein>
    <recommendedName>
        <fullName evidence="6">Tetratricopeptide repeat protein</fullName>
    </recommendedName>
</protein>
<evidence type="ECO:0008006" key="6">
    <source>
        <dbReference type="Google" id="ProtNLM"/>
    </source>
</evidence>
<proteinExistence type="predicted"/>
<keyword evidence="1" id="KW-0677">Repeat</keyword>
<name>A0A2V2LN41_9RHOB</name>
<dbReference type="Pfam" id="PF14559">
    <property type="entry name" value="TPR_19"/>
    <property type="match status" value="2"/>
</dbReference>
<keyword evidence="5" id="KW-1185">Reference proteome</keyword>
<dbReference type="EMBL" id="QGKU01000003">
    <property type="protein sequence ID" value="PWR04626.1"/>
    <property type="molecule type" value="Genomic_DNA"/>
</dbReference>
<reference evidence="4 5" key="1">
    <citation type="submission" date="2018-05" db="EMBL/GenBank/DDBJ databases">
        <title>Rhodobacteraceae gen. nov., sp. nov. isolated from sea water.</title>
        <authorList>
            <person name="Ren Y."/>
        </authorList>
    </citation>
    <scope>NUCLEOTIDE SEQUENCE [LARGE SCALE GENOMIC DNA]</scope>
    <source>
        <strain evidence="4 5">TG-679</strain>
    </source>
</reference>
<dbReference type="GO" id="GO:0035269">
    <property type="term" value="P:protein O-linked glycosylation via mannose"/>
    <property type="evidence" value="ECO:0007669"/>
    <property type="project" value="TreeGrafter"/>
</dbReference>
<dbReference type="GO" id="GO:0000030">
    <property type="term" value="F:mannosyltransferase activity"/>
    <property type="evidence" value="ECO:0007669"/>
    <property type="project" value="TreeGrafter"/>
</dbReference>
<dbReference type="InterPro" id="IPR052346">
    <property type="entry name" value="O-mannosyl-transferase_TMTC"/>
</dbReference>
<dbReference type="PANTHER" id="PTHR44227">
    <property type="match status" value="1"/>
</dbReference>
<evidence type="ECO:0000256" key="1">
    <source>
        <dbReference type="ARBA" id="ARBA00022737"/>
    </source>
</evidence>
<dbReference type="PROSITE" id="PS50005">
    <property type="entry name" value="TPR"/>
    <property type="match status" value="1"/>
</dbReference>
<evidence type="ECO:0000256" key="3">
    <source>
        <dbReference type="PROSITE-ProRule" id="PRU00339"/>
    </source>
</evidence>
<sequence length="691" mass="71164">MYVLMEFFMLPRALILLLSTSLVTGSLGPASATSTDSGPGLSLGGGLQDLLGPGTDPLAGVAEINQAVTALELRLRDYGDLRSVLDLAPVLIAQVPDNGKLRRLHAAALAAEGDRRAARRELDASTGLGGLVWQNVAEALIARAAADLPAAQQALDAAILLEPDNAYARNVEGTIAAAAGDFVAAEIAFAAAADAAPDAPSYYGNLGAARLRLGALGPALSALDHAVSLAPADCGLRSTRALALQQQGRGAEAAVDLETCLSGGPTDPALVTRLVQAHLSGGQVDKAADVVAKYGQDLPNSASWQSEIALRRGDAKAAQDAAERIGGASAEAVSRLAYAALIGGDDAKALENARRAIALEDGPTSAEMRRLVLALSVGERSVALEPNGPAERFLAALGENAAGNSEAAMSHLSAAAEVIPGFTADGLSSQDLPSAIEEARDLAVAMNLVLRDLDGAAQDRLGRAASGSSALHLYVLGLAERGLGNTQSAQQAFSRAVDSAPRFRAARLELAEMAMTAGDGPTALEHYVEAGAVSPSPSIALRIGVISEALGDTAGARAAYEELLTLAPDNYLANNQLAWFLVANEGDLDRALELARHADTLQPGNASVVDTIGWIHFLNGDYARAADRLREAFEISRGATPEIRYHYARAELAIGNPDAAMELIAPIAGEGEDGSLSARAQALLDEAKAAR</sequence>
<dbReference type="Gene3D" id="1.25.40.10">
    <property type="entry name" value="Tetratricopeptide repeat domain"/>
    <property type="match status" value="3"/>
</dbReference>
<dbReference type="Pfam" id="PF13432">
    <property type="entry name" value="TPR_16"/>
    <property type="match status" value="3"/>
</dbReference>
<keyword evidence="2 3" id="KW-0802">TPR repeat</keyword>
<dbReference type="InterPro" id="IPR011990">
    <property type="entry name" value="TPR-like_helical_dom_sf"/>
</dbReference>